<accession>L7MGV5</accession>
<dbReference type="InterPro" id="IPR019080">
    <property type="entry name" value="YqaJ_viral_recombinase"/>
</dbReference>
<protein>
    <submittedName>
        <fullName evidence="2">Putative nuclease</fullName>
    </submittedName>
</protein>
<dbReference type="InterPro" id="IPR051703">
    <property type="entry name" value="NF-kappa-B_Signaling_Reg"/>
</dbReference>
<dbReference type="CDD" id="cd22343">
    <property type="entry name" value="PDDEXK_lambda_exonuclease-like"/>
    <property type="match status" value="1"/>
</dbReference>
<organism evidence="2">
    <name type="scientific">Rhipicephalus pulchellus</name>
    <name type="common">Yellow backed tick</name>
    <name type="synonym">Dermacentor pulchellus</name>
    <dbReference type="NCBI Taxonomy" id="72859"/>
    <lineage>
        <taxon>Eukaryota</taxon>
        <taxon>Metazoa</taxon>
        <taxon>Ecdysozoa</taxon>
        <taxon>Arthropoda</taxon>
        <taxon>Chelicerata</taxon>
        <taxon>Arachnida</taxon>
        <taxon>Acari</taxon>
        <taxon>Parasitiformes</taxon>
        <taxon>Ixodida</taxon>
        <taxon>Ixodoidea</taxon>
        <taxon>Ixodidae</taxon>
        <taxon>Rhipicephalinae</taxon>
        <taxon>Rhipicephalus</taxon>
        <taxon>Rhipicephalus</taxon>
    </lineage>
</organism>
<evidence type="ECO:0000313" key="2">
    <source>
        <dbReference type="EMBL" id="JAA62419.1"/>
    </source>
</evidence>
<dbReference type="GO" id="GO:0006281">
    <property type="term" value="P:DNA repair"/>
    <property type="evidence" value="ECO:0007669"/>
    <property type="project" value="UniProtKB-ARBA"/>
</dbReference>
<name>L7MGV5_RHIPC</name>
<dbReference type="EMBL" id="GACK01002615">
    <property type="protein sequence ID" value="JAA62419.1"/>
    <property type="molecule type" value="mRNA"/>
</dbReference>
<feature type="domain" description="YqaJ viral recombinase" evidence="1">
    <location>
        <begin position="28"/>
        <end position="180"/>
    </location>
</feature>
<dbReference type="InterPro" id="IPR011335">
    <property type="entry name" value="Restrct_endonuc-II-like"/>
</dbReference>
<reference evidence="2" key="1">
    <citation type="submission" date="2012-11" db="EMBL/GenBank/DDBJ databases">
        <authorList>
            <person name="Lucero-Rivera Y.E."/>
            <person name="Tovar-Ramirez D."/>
        </authorList>
    </citation>
    <scope>NUCLEOTIDE SEQUENCE</scope>
    <source>
        <tissue evidence="2">Salivary gland</tissue>
    </source>
</reference>
<dbReference type="PANTHER" id="PTHR46609:SF7">
    <property type="match status" value="1"/>
</dbReference>
<sequence>ISQKVRTTLESSLALERDTRQQSRSTTWQEERALRLTASNFGVVLTRQQWSIKGLQAITASRDLSRVAPIRYGISNEPMAAKRYEEVLQNMGHDVTVLHCGLLVNPSFPWLGASPDRLVYDPAEGSYGVLEIKCPYSLREKKGEELATATFCSEVTDSGPRLKREDYYYAQLVGQMGISGLGWGDFVVYGKDFILIERIKLNKAEWDGMKDQLNYFYFNTLLPFMEIAEQ</sequence>
<dbReference type="Gene3D" id="3.90.320.10">
    <property type="match status" value="1"/>
</dbReference>
<feature type="non-terminal residue" evidence="2">
    <location>
        <position position="1"/>
    </location>
</feature>
<reference evidence="2" key="2">
    <citation type="journal article" date="2015" name="J. Proteomics">
        <title>Sexual differences in the sialomes of the zebra tick, Rhipicephalus pulchellus.</title>
        <authorList>
            <person name="Tan A.W."/>
            <person name="Francischetti I.M."/>
            <person name="Slovak M."/>
            <person name="Kini R.M."/>
            <person name="Ribeiro J.M."/>
        </authorList>
    </citation>
    <scope>NUCLEOTIDE SEQUENCE</scope>
    <source>
        <tissue evidence="2">Salivary gland</tissue>
    </source>
</reference>
<dbReference type="SUPFAM" id="SSF52980">
    <property type="entry name" value="Restriction endonuclease-like"/>
    <property type="match status" value="1"/>
</dbReference>
<proteinExistence type="evidence at transcript level"/>
<dbReference type="InterPro" id="IPR011604">
    <property type="entry name" value="PDDEXK-like_dom_sf"/>
</dbReference>
<evidence type="ECO:0000259" key="1">
    <source>
        <dbReference type="Pfam" id="PF09588"/>
    </source>
</evidence>
<dbReference type="AlphaFoldDB" id="L7MGV5"/>
<dbReference type="PANTHER" id="PTHR46609">
    <property type="entry name" value="EXONUCLEASE, PHAGE-TYPE/RECB, C-TERMINAL DOMAIN-CONTAINING PROTEIN"/>
    <property type="match status" value="1"/>
</dbReference>
<dbReference type="Pfam" id="PF09588">
    <property type="entry name" value="YqaJ"/>
    <property type="match status" value="1"/>
</dbReference>